<comment type="pathway">
    <text evidence="2">Lipid metabolism; fatty acid biosynthesis.</text>
</comment>
<evidence type="ECO:0000256" key="4">
    <source>
        <dbReference type="ARBA" id="ARBA00022448"/>
    </source>
</evidence>
<evidence type="ECO:0000256" key="2">
    <source>
        <dbReference type="ARBA" id="ARBA00005194"/>
    </source>
</evidence>
<name>A0AAW1TEL8_9CHLO</name>
<evidence type="ECO:0000256" key="10">
    <source>
        <dbReference type="ARBA" id="ARBA00022982"/>
    </source>
</evidence>
<evidence type="ECO:0000256" key="1">
    <source>
        <dbReference type="ARBA" id="ARBA00004173"/>
    </source>
</evidence>
<keyword evidence="5 16" id="KW-0596">Phosphopantetheine</keyword>
<dbReference type="Pfam" id="PF00550">
    <property type="entry name" value="PP-binding"/>
    <property type="match status" value="1"/>
</dbReference>
<dbReference type="EMBL" id="JALJOV010000036">
    <property type="protein sequence ID" value="KAK9868287.1"/>
    <property type="molecule type" value="Genomic_DNA"/>
</dbReference>
<feature type="domain" description="Carrier" evidence="17">
    <location>
        <begin position="53"/>
        <end position="128"/>
    </location>
</feature>
<dbReference type="GO" id="GO:0000035">
    <property type="term" value="F:acyl binding"/>
    <property type="evidence" value="ECO:0007669"/>
    <property type="project" value="TreeGrafter"/>
</dbReference>
<gene>
    <name evidence="18" type="ORF">WJX84_004213</name>
</gene>
<dbReference type="InterPro" id="IPR006162">
    <property type="entry name" value="Ppantetheine_attach_site"/>
</dbReference>
<keyword evidence="9" id="KW-0809">Transit peptide</keyword>
<dbReference type="InterPro" id="IPR036736">
    <property type="entry name" value="ACP-like_sf"/>
</dbReference>
<comment type="subunit">
    <text evidence="15">Complex I is composed of at least 49 different subunits.</text>
</comment>
<dbReference type="PROSITE" id="PS50075">
    <property type="entry name" value="CARRIER"/>
    <property type="match status" value="1"/>
</dbReference>
<keyword evidence="4" id="KW-0813">Transport</keyword>
<reference evidence="18 19" key="1">
    <citation type="journal article" date="2024" name="Nat. Commun.">
        <title>Phylogenomics reveals the evolutionary origins of lichenization in chlorophyte algae.</title>
        <authorList>
            <person name="Puginier C."/>
            <person name="Libourel C."/>
            <person name="Otte J."/>
            <person name="Skaloud P."/>
            <person name="Haon M."/>
            <person name="Grisel S."/>
            <person name="Petersen M."/>
            <person name="Berrin J.G."/>
            <person name="Delaux P.M."/>
            <person name="Dal Grande F."/>
            <person name="Keller J."/>
        </authorList>
    </citation>
    <scope>NUCLEOTIDE SEQUENCE [LARGE SCALE GENOMIC DNA]</scope>
    <source>
        <strain evidence="18 19">SAG 2523</strain>
    </source>
</reference>
<evidence type="ECO:0000256" key="9">
    <source>
        <dbReference type="ARBA" id="ARBA00022946"/>
    </source>
</evidence>
<keyword evidence="13 16" id="KW-0275">Fatty acid biosynthesis</keyword>
<evidence type="ECO:0000256" key="16">
    <source>
        <dbReference type="RuleBase" id="RU000722"/>
    </source>
</evidence>
<evidence type="ECO:0000256" key="6">
    <source>
        <dbReference type="ARBA" id="ARBA00022516"/>
    </source>
</evidence>
<comment type="subcellular location">
    <subcellularLocation>
        <location evidence="1">Mitochondrion</location>
    </subcellularLocation>
</comment>
<keyword evidence="7" id="KW-0597">Phosphoprotein</keyword>
<dbReference type="NCBIfam" id="TIGR00517">
    <property type="entry name" value="acyl_carrier"/>
    <property type="match status" value="1"/>
</dbReference>
<evidence type="ECO:0000256" key="14">
    <source>
        <dbReference type="ARBA" id="ARBA00057783"/>
    </source>
</evidence>
<evidence type="ECO:0000259" key="17">
    <source>
        <dbReference type="PROSITE" id="PS50075"/>
    </source>
</evidence>
<dbReference type="HAMAP" id="MF_01217">
    <property type="entry name" value="Acyl_carrier"/>
    <property type="match status" value="1"/>
</dbReference>
<dbReference type="InterPro" id="IPR003231">
    <property type="entry name" value="ACP"/>
</dbReference>
<dbReference type="NCBIfam" id="NF002148">
    <property type="entry name" value="PRK00982.1-2"/>
    <property type="match status" value="1"/>
</dbReference>
<evidence type="ECO:0000256" key="7">
    <source>
        <dbReference type="ARBA" id="ARBA00022553"/>
    </source>
</evidence>
<keyword evidence="10" id="KW-0249">Electron transport</keyword>
<dbReference type="PROSITE" id="PS00012">
    <property type="entry name" value="PHOSPHOPANTETHEINE"/>
    <property type="match status" value="1"/>
</dbReference>
<dbReference type="Proteomes" id="UP001485043">
    <property type="component" value="Unassembled WGS sequence"/>
</dbReference>
<dbReference type="GO" id="GO:0005739">
    <property type="term" value="C:mitochondrion"/>
    <property type="evidence" value="ECO:0007669"/>
    <property type="project" value="UniProtKB-SubCell"/>
</dbReference>
<comment type="function">
    <text evidence="14">Carrier of the growing fatty acid chain in fatty acid biosynthesis. May be involved in the synthesis of short and medium chain fatty acids. Accessory and non-catalytic subunit of the mitochondrial membrane respiratory chain NADH dehydrogenase (Complex I), which functions in the transfer of electrons from NADH to the respiratory chain.</text>
</comment>
<keyword evidence="11" id="KW-0443">Lipid metabolism</keyword>
<comment type="similarity">
    <text evidence="3">Belongs to the acyl carrier protein (ACP) family.</text>
</comment>
<dbReference type="FunFam" id="1.10.1200.10:FF:000003">
    <property type="entry name" value="Acyl carrier protein"/>
    <property type="match status" value="1"/>
</dbReference>
<evidence type="ECO:0000256" key="3">
    <source>
        <dbReference type="ARBA" id="ARBA00010930"/>
    </source>
</evidence>
<organism evidence="18 19">
    <name type="scientific">Apatococcus fuscideae</name>
    <dbReference type="NCBI Taxonomy" id="2026836"/>
    <lineage>
        <taxon>Eukaryota</taxon>
        <taxon>Viridiplantae</taxon>
        <taxon>Chlorophyta</taxon>
        <taxon>core chlorophytes</taxon>
        <taxon>Trebouxiophyceae</taxon>
        <taxon>Chlorellales</taxon>
        <taxon>Chlorellaceae</taxon>
        <taxon>Apatococcus</taxon>
    </lineage>
</organism>
<evidence type="ECO:0000256" key="12">
    <source>
        <dbReference type="ARBA" id="ARBA00023128"/>
    </source>
</evidence>
<keyword evidence="19" id="KW-1185">Reference proteome</keyword>
<evidence type="ECO:0000256" key="13">
    <source>
        <dbReference type="ARBA" id="ARBA00023160"/>
    </source>
</evidence>
<sequence>MVLAGVISSVSRGVLSRIRVPVNLQQSGGQVVAAAGSFSIWRSFAKGTYLDKGDVTERVLNVVKHFEKVDENKVNPNVNFQRDLGLDSLDTVEVVMAFEEEFGVEIPDAEAEKILSTNEAIEYIASHPQAK</sequence>
<protein>
    <recommendedName>
        <fullName evidence="16">Acyl carrier protein</fullName>
    </recommendedName>
</protein>
<keyword evidence="6 16" id="KW-0444">Lipid biosynthesis</keyword>
<dbReference type="AlphaFoldDB" id="A0AAW1TEL8"/>
<evidence type="ECO:0000256" key="15">
    <source>
        <dbReference type="ARBA" id="ARBA00063067"/>
    </source>
</evidence>
<dbReference type="Gene3D" id="1.10.1200.10">
    <property type="entry name" value="ACP-like"/>
    <property type="match status" value="1"/>
</dbReference>
<comment type="caution">
    <text evidence="18">The sequence shown here is derived from an EMBL/GenBank/DDBJ whole genome shotgun (WGS) entry which is preliminary data.</text>
</comment>
<dbReference type="PANTHER" id="PTHR20863:SF28">
    <property type="entry name" value="ACYL CARRIER PROTEIN, MITOCHONDRIAL"/>
    <property type="match status" value="1"/>
</dbReference>
<proteinExistence type="inferred from homology"/>
<evidence type="ECO:0000313" key="19">
    <source>
        <dbReference type="Proteomes" id="UP001485043"/>
    </source>
</evidence>
<dbReference type="SUPFAM" id="SSF47336">
    <property type="entry name" value="ACP-like"/>
    <property type="match status" value="1"/>
</dbReference>
<dbReference type="InterPro" id="IPR009081">
    <property type="entry name" value="PP-bd_ACP"/>
</dbReference>
<evidence type="ECO:0000313" key="18">
    <source>
        <dbReference type="EMBL" id="KAK9868287.1"/>
    </source>
</evidence>
<dbReference type="PANTHER" id="PTHR20863">
    <property type="entry name" value="ACYL CARRIER PROTEIN"/>
    <property type="match status" value="1"/>
</dbReference>
<accession>A0AAW1TEL8</accession>
<evidence type="ECO:0000256" key="11">
    <source>
        <dbReference type="ARBA" id="ARBA00023098"/>
    </source>
</evidence>
<keyword evidence="8" id="KW-0276">Fatty acid metabolism</keyword>
<evidence type="ECO:0000256" key="8">
    <source>
        <dbReference type="ARBA" id="ARBA00022832"/>
    </source>
</evidence>
<evidence type="ECO:0000256" key="5">
    <source>
        <dbReference type="ARBA" id="ARBA00022450"/>
    </source>
</evidence>
<dbReference type="GO" id="GO:0000036">
    <property type="term" value="F:acyl carrier activity"/>
    <property type="evidence" value="ECO:0007669"/>
    <property type="project" value="TreeGrafter"/>
</dbReference>
<keyword evidence="12" id="KW-0496">Mitochondrion</keyword>